<dbReference type="EMBL" id="QLMA01000001">
    <property type="protein sequence ID" value="RAJ87717.1"/>
    <property type="molecule type" value="Genomic_DNA"/>
</dbReference>
<dbReference type="InterPro" id="IPR011990">
    <property type="entry name" value="TPR-like_helical_dom_sf"/>
</dbReference>
<sequence length="524" mass="57650">MIRTTYKMLIVLALAGITSMLACTKNFEKVNTDPTSAPNVTPNILLTKGLLFVSGGEYEAWRANLIYCSMMIQHFSSLSLTYVGDKYLYNDDYSGAAFNSFFPNATKILSIIITNTDNDPSSANVNAMARIARVIVLQRITDLYGDIPYSEASKGYTNQNFYPAYDHQDAIYAGFAAELEKAAGMLDETKVNPGSADISGYGGSPTQWKKLAYSLMLRVGMRLSKKSDPTQAKTIVQKAIAGGVFTDRTDIFYIKHAEGDYDNPNSHVIGTYNNARQQTGKDNLSIKYSKSFITMLQTKNDPRLQIISELPKPDSTPGGSDVPALQKGLPNGYDNTSDPVYGIASVGDPNLAHYSQPKQYLALPNTPNIFITYSEVQLMLAEAAARGWTSGSPTGYFIEGVRAGIWQYTLYSPAIVYDDAGATAYATAQSAALGGGLTAQLQAINEQYYITTLLNEYEAYANWRRTGYPVLTPTNYKNNETNGQIPRRLRYPRGEYNSNGTHVNAANAIQGPDLFTTPMWWDKP</sequence>
<dbReference type="PROSITE" id="PS51257">
    <property type="entry name" value="PROKAR_LIPOPROTEIN"/>
    <property type="match status" value="1"/>
</dbReference>
<dbReference type="Pfam" id="PF12771">
    <property type="entry name" value="SusD-like_2"/>
    <property type="match status" value="1"/>
</dbReference>
<dbReference type="AlphaFoldDB" id="A0A327WAF9"/>
<feature type="chain" id="PRO_5016466854" evidence="1">
    <location>
        <begin position="23"/>
        <end position="524"/>
    </location>
</feature>
<gene>
    <name evidence="2" type="ORF">CLV59_101478</name>
</gene>
<dbReference type="RefSeq" id="WP_111590391.1">
    <property type="nucleotide sequence ID" value="NZ_QLMA01000001.1"/>
</dbReference>
<dbReference type="Gene3D" id="1.25.40.390">
    <property type="match status" value="1"/>
</dbReference>
<organism evidence="2 3">
    <name type="scientific">Chitinophaga dinghuensis</name>
    <dbReference type="NCBI Taxonomy" id="1539050"/>
    <lineage>
        <taxon>Bacteria</taxon>
        <taxon>Pseudomonadati</taxon>
        <taxon>Bacteroidota</taxon>
        <taxon>Chitinophagia</taxon>
        <taxon>Chitinophagales</taxon>
        <taxon>Chitinophagaceae</taxon>
        <taxon>Chitinophaga</taxon>
    </lineage>
</organism>
<evidence type="ECO:0000313" key="2">
    <source>
        <dbReference type="EMBL" id="RAJ87717.1"/>
    </source>
</evidence>
<reference evidence="2 3" key="1">
    <citation type="submission" date="2018-06" db="EMBL/GenBank/DDBJ databases">
        <title>Genomic Encyclopedia of Archaeal and Bacterial Type Strains, Phase II (KMG-II): from individual species to whole genera.</title>
        <authorList>
            <person name="Goeker M."/>
        </authorList>
    </citation>
    <scope>NUCLEOTIDE SEQUENCE [LARGE SCALE GENOMIC DNA]</scope>
    <source>
        <strain evidence="2 3">DSM 29821</strain>
    </source>
</reference>
<protein>
    <submittedName>
        <fullName evidence="2">SusD-like starch-binding protein associating with outer membrane</fullName>
    </submittedName>
</protein>
<evidence type="ECO:0000256" key="1">
    <source>
        <dbReference type="SAM" id="SignalP"/>
    </source>
</evidence>
<keyword evidence="1" id="KW-0732">Signal</keyword>
<dbReference type="InterPro" id="IPR041662">
    <property type="entry name" value="SusD-like_2"/>
</dbReference>
<comment type="caution">
    <text evidence="2">The sequence shown here is derived from an EMBL/GenBank/DDBJ whole genome shotgun (WGS) entry which is preliminary data.</text>
</comment>
<keyword evidence="3" id="KW-1185">Reference proteome</keyword>
<dbReference type="SUPFAM" id="SSF48452">
    <property type="entry name" value="TPR-like"/>
    <property type="match status" value="1"/>
</dbReference>
<dbReference type="Proteomes" id="UP000249819">
    <property type="component" value="Unassembled WGS sequence"/>
</dbReference>
<name>A0A327WAF9_9BACT</name>
<proteinExistence type="predicted"/>
<dbReference type="OrthoDB" id="9766256at2"/>
<accession>A0A327WAF9</accession>
<evidence type="ECO:0000313" key="3">
    <source>
        <dbReference type="Proteomes" id="UP000249819"/>
    </source>
</evidence>
<feature type="signal peptide" evidence="1">
    <location>
        <begin position="1"/>
        <end position="22"/>
    </location>
</feature>